<dbReference type="InterPro" id="IPR012337">
    <property type="entry name" value="RNaseH-like_sf"/>
</dbReference>
<dbReference type="CDD" id="cd17748">
    <property type="entry name" value="BRCT_DNA_ligase_like"/>
    <property type="match status" value="1"/>
</dbReference>
<dbReference type="RefSeq" id="WP_107575026.1">
    <property type="nucleotide sequence ID" value="NZ_PZPL01000001.1"/>
</dbReference>
<keyword evidence="4" id="KW-1185">Reference proteome</keyword>
<dbReference type="GO" id="GO:0008408">
    <property type="term" value="F:3'-5' exonuclease activity"/>
    <property type="evidence" value="ECO:0007669"/>
    <property type="project" value="TreeGrafter"/>
</dbReference>
<dbReference type="AlphaFoldDB" id="A0A2T4UVS8"/>
<dbReference type="PANTHER" id="PTHR30231:SF42">
    <property type="entry name" value="EXONUCLEASE"/>
    <property type="match status" value="1"/>
</dbReference>
<dbReference type="PROSITE" id="PS50926">
    <property type="entry name" value="TRAM"/>
    <property type="match status" value="1"/>
</dbReference>
<dbReference type="PANTHER" id="PTHR30231">
    <property type="entry name" value="DNA POLYMERASE III SUBUNIT EPSILON"/>
    <property type="match status" value="1"/>
</dbReference>
<sequence length="302" mass="31628">MPLTFTAIDFETANAQRGSACAVGVARVTDGAITYRASTLIRPLTGDDFSPRNTDIHGLRWEDCETAPDWVAVAGWLDTVIGDDPVIAHNAPFEKGVIAAAHKLAMLDAPVPDLLCTVVLAKAHLALDSYRLPTVAAHLGVVLDDHHDAEADAVASAEVALALGRRLGRHDVHHLWSDSRVPKTSARAAYTRLADLPAPAADADPTGPLFGETVVFTGEIDGMPRKKAQALVAAHGASIGSNVTRKTTLVVMGTFGPGELKPGEIVSAKVVKARELALAGQRIEILDAPGFGELLAVIGASV</sequence>
<dbReference type="Proteomes" id="UP000241085">
    <property type="component" value="Unassembled WGS sequence"/>
</dbReference>
<dbReference type="InterPro" id="IPR001357">
    <property type="entry name" value="BRCT_dom"/>
</dbReference>
<dbReference type="SMART" id="SM00292">
    <property type="entry name" value="BRCT"/>
    <property type="match status" value="1"/>
</dbReference>
<reference evidence="3 4" key="1">
    <citation type="submission" date="2018-03" db="EMBL/GenBank/DDBJ databases">
        <title>Bacteriophage NCPPB3778 and a type I-E CRISPR drive the evolution of the US Biological Select Agent, Rathayibacter toxicus.</title>
        <authorList>
            <person name="Davis E.W.II."/>
            <person name="Tabima J.F."/>
            <person name="Weisberg A.J."/>
            <person name="Dantas Lopes L."/>
            <person name="Wiseman M.S."/>
            <person name="Wiseman M.S."/>
            <person name="Pupko T."/>
            <person name="Belcher M.S."/>
            <person name="Sechler A.J."/>
            <person name="Tancos M.A."/>
            <person name="Schroeder B.K."/>
            <person name="Murray T.D."/>
            <person name="Luster D.G."/>
            <person name="Schneider W.L."/>
            <person name="Rogers E."/>
            <person name="Andreote F.D."/>
            <person name="Grunwald N.J."/>
            <person name="Putnam M.L."/>
            <person name="Chang J.H."/>
        </authorList>
    </citation>
    <scope>NUCLEOTIDE SEQUENCE [LARGE SCALE GENOMIC DNA]</scope>
    <source>
        <strain evidence="3 4">DSM 15933</strain>
    </source>
</reference>
<evidence type="ECO:0000259" key="1">
    <source>
        <dbReference type="PROSITE" id="PS50172"/>
    </source>
</evidence>
<dbReference type="Gene3D" id="3.40.50.10190">
    <property type="entry name" value="BRCT domain"/>
    <property type="match status" value="1"/>
</dbReference>
<dbReference type="Pfam" id="PF00929">
    <property type="entry name" value="RNase_T"/>
    <property type="match status" value="1"/>
</dbReference>
<feature type="domain" description="BRCT" evidence="1">
    <location>
        <begin position="204"/>
        <end position="253"/>
    </location>
</feature>
<dbReference type="InterPro" id="IPR002792">
    <property type="entry name" value="TRAM_dom"/>
</dbReference>
<evidence type="ECO:0000313" key="3">
    <source>
        <dbReference type="EMBL" id="PTL73636.1"/>
    </source>
</evidence>
<dbReference type="InterPro" id="IPR036420">
    <property type="entry name" value="BRCT_dom_sf"/>
</dbReference>
<evidence type="ECO:0008006" key="5">
    <source>
        <dbReference type="Google" id="ProtNLM"/>
    </source>
</evidence>
<feature type="domain" description="TRAM" evidence="2">
    <location>
        <begin position="221"/>
        <end position="284"/>
    </location>
</feature>
<organism evidence="3 4">
    <name type="scientific">Rathayibacter caricis DSM 15933</name>
    <dbReference type="NCBI Taxonomy" id="1328867"/>
    <lineage>
        <taxon>Bacteria</taxon>
        <taxon>Bacillati</taxon>
        <taxon>Actinomycetota</taxon>
        <taxon>Actinomycetes</taxon>
        <taxon>Micrococcales</taxon>
        <taxon>Microbacteriaceae</taxon>
        <taxon>Rathayibacter</taxon>
    </lineage>
</organism>
<dbReference type="Pfam" id="PF00533">
    <property type="entry name" value="BRCT"/>
    <property type="match status" value="1"/>
</dbReference>
<comment type="caution">
    <text evidence="3">The sequence shown here is derived from an EMBL/GenBank/DDBJ whole genome shotgun (WGS) entry which is preliminary data.</text>
</comment>
<protein>
    <recommendedName>
        <fullName evidence="5">Exonuclease</fullName>
    </recommendedName>
</protein>
<dbReference type="InterPro" id="IPR013520">
    <property type="entry name" value="Ribonucl_H"/>
</dbReference>
<gene>
    <name evidence="3" type="ORF">C1I63_12830</name>
</gene>
<dbReference type="SMART" id="SM00479">
    <property type="entry name" value="EXOIII"/>
    <property type="match status" value="1"/>
</dbReference>
<dbReference type="Gene3D" id="3.30.420.10">
    <property type="entry name" value="Ribonuclease H-like superfamily/Ribonuclease H"/>
    <property type="match status" value="1"/>
</dbReference>
<proteinExistence type="predicted"/>
<accession>A0A2T4UVS8</accession>
<dbReference type="GO" id="GO:0003676">
    <property type="term" value="F:nucleic acid binding"/>
    <property type="evidence" value="ECO:0007669"/>
    <property type="project" value="InterPro"/>
</dbReference>
<dbReference type="PROSITE" id="PS50172">
    <property type="entry name" value="BRCT"/>
    <property type="match status" value="1"/>
</dbReference>
<dbReference type="GO" id="GO:0005829">
    <property type="term" value="C:cytosol"/>
    <property type="evidence" value="ECO:0007669"/>
    <property type="project" value="TreeGrafter"/>
</dbReference>
<dbReference type="SUPFAM" id="SSF52113">
    <property type="entry name" value="BRCT domain"/>
    <property type="match status" value="1"/>
</dbReference>
<dbReference type="InterPro" id="IPR036397">
    <property type="entry name" value="RNaseH_sf"/>
</dbReference>
<dbReference type="SUPFAM" id="SSF53098">
    <property type="entry name" value="Ribonuclease H-like"/>
    <property type="match status" value="1"/>
</dbReference>
<evidence type="ECO:0000259" key="2">
    <source>
        <dbReference type="PROSITE" id="PS50926"/>
    </source>
</evidence>
<evidence type="ECO:0000313" key="4">
    <source>
        <dbReference type="Proteomes" id="UP000241085"/>
    </source>
</evidence>
<name>A0A2T4UVS8_9MICO</name>
<dbReference type="EMBL" id="PZPL01000001">
    <property type="protein sequence ID" value="PTL73636.1"/>
    <property type="molecule type" value="Genomic_DNA"/>
</dbReference>